<keyword evidence="4 16" id="KW-0813">Transport</keyword>
<dbReference type="GO" id="GO:0005743">
    <property type="term" value="C:mitochondrial inner membrane"/>
    <property type="evidence" value="ECO:0007669"/>
    <property type="project" value="UniProtKB-SubCell"/>
</dbReference>
<feature type="domain" description="Cytochrome oxidase subunit II transmembrane region profile" evidence="19">
    <location>
        <begin position="1"/>
        <end position="91"/>
    </location>
</feature>
<evidence type="ECO:0000256" key="10">
    <source>
        <dbReference type="ARBA" id="ARBA00022967"/>
    </source>
</evidence>
<keyword evidence="10" id="KW-1278">Translocase</keyword>
<dbReference type="SUPFAM" id="SSF81464">
    <property type="entry name" value="Cytochrome c oxidase subunit II-like, transmembrane region"/>
    <property type="match status" value="1"/>
</dbReference>
<evidence type="ECO:0000256" key="5">
    <source>
        <dbReference type="ARBA" id="ARBA00022660"/>
    </source>
</evidence>
<keyword evidence="11 16" id="KW-0249">Electron transport</keyword>
<accession>A0A0S1F5L6</accession>
<protein>
    <recommendedName>
        <fullName evidence="3 16">Cytochrome c oxidase subunit 2</fullName>
    </recommendedName>
</protein>
<evidence type="ECO:0000256" key="2">
    <source>
        <dbReference type="ARBA" id="ARBA00007866"/>
    </source>
</evidence>
<dbReference type="InterPro" id="IPR036257">
    <property type="entry name" value="Cyt_c_oxidase_su2_TM_sf"/>
</dbReference>
<dbReference type="Pfam" id="PF00116">
    <property type="entry name" value="COX2"/>
    <property type="match status" value="1"/>
</dbReference>
<dbReference type="GeneID" id="26521061"/>
<evidence type="ECO:0000256" key="12">
    <source>
        <dbReference type="ARBA" id="ARBA00022989"/>
    </source>
</evidence>
<keyword evidence="6 16" id="KW-0812">Transmembrane</keyword>
<evidence type="ECO:0000256" key="1">
    <source>
        <dbReference type="ARBA" id="ARBA00004448"/>
    </source>
</evidence>
<evidence type="ECO:0000256" key="17">
    <source>
        <dbReference type="SAM" id="Phobius"/>
    </source>
</evidence>
<keyword evidence="12 17" id="KW-1133">Transmembrane helix</keyword>
<dbReference type="PROSITE" id="PS50857">
    <property type="entry name" value="COX2_CUA"/>
    <property type="match status" value="1"/>
</dbReference>
<comment type="similarity">
    <text evidence="2 16">Belongs to the cytochrome c oxidase subunit 2 family.</text>
</comment>
<keyword evidence="14 16" id="KW-0472">Membrane</keyword>
<evidence type="ECO:0000256" key="16">
    <source>
        <dbReference type="RuleBase" id="RU000457"/>
    </source>
</evidence>
<dbReference type="InterPro" id="IPR011759">
    <property type="entry name" value="Cyt_c_oxidase_su2_TM_dom"/>
</dbReference>
<comment type="subcellular location">
    <subcellularLocation>
        <location evidence="1 16">Mitochondrion inner membrane</location>
        <topology evidence="1 16">Multi-pass membrane protein</topology>
    </subcellularLocation>
</comment>
<dbReference type="GO" id="GO:0004129">
    <property type="term" value="F:cytochrome-c oxidase activity"/>
    <property type="evidence" value="ECO:0007669"/>
    <property type="project" value="UniProtKB-EC"/>
</dbReference>
<evidence type="ECO:0000256" key="13">
    <source>
        <dbReference type="ARBA" id="ARBA00023008"/>
    </source>
</evidence>
<dbReference type="InterPro" id="IPR008972">
    <property type="entry name" value="Cupredoxin"/>
</dbReference>
<dbReference type="EMBL" id="KR297249">
    <property type="protein sequence ID" value="ALK03364.1"/>
    <property type="molecule type" value="Genomic_DNA"/>
</dbReference>
<evidence type="ECO:0000259" key="18">
    <source>
        <dbReference type="PROSITE" id="PS50857"/>
    </source>
</evidence>
<keyword evidence="16 20" id="KW-0496">Mitochondrion</keyword>
<dbReference type="PANTHER" id="PTHR22888:SF9">
    <property type="entry name" value="CYTOCHROME C OXIDASE SUBUNIT 2"/>
    <property type="match status" value="1"/>
</dbReference>
<feature type="domain" description="Cytochrome oxidase subunit II copper A binding" evidence="18">
    <location>
        <begin position="92"/>
        <end position="228"/>
    </location>
</feature>
<keyword evidence="9" id="KW-0460">Magnesium</keyword>
<comment type="catalytic activity">
    <reaction evidence="15">
        <text>4 Fe(II)-[cytochrome c] + O2 + 8 H(+)(in) = 4 Fe(III)-[cytochrome c] + 2 H2O + 4 H(+)(out)</text>
        <dbReference type="Rhea" id="RHEA:11436"/>
        <dbReference type="Rhea" id="RHEA-COMP:10350"/>
        <dbReference type="Rhea" id="RHEA-COMP:14399"/>
        <dbReference type="ChEBI" id="CHEBI:15377"/>
        <dbReference type="ChEBI" id="CHEBI:15378"/>
        <dbReference type="ChEBI" id="CHEBI:15379"/>
        <dbReference type="ChEBI" id="CHEBI:29033"/>
        <dbReference type="ChEBI" id="CHEBI:29034"/>
        <dbReference type="EC" id="7.1.1.9"/>
    </reaction>
    <physiologicalReaction direction="left-to-right" evidence="15">
        <dbReference type="Rhea" id="RHEA:11437"/>
    </physiologicalReaction>
</comment>
<evidence type="ECO:0000256" key="7">
    <source>
        <dbReference type="ARBA" id="ARBA00022723"/>
    </source>
</evidence>
<dbReference type="Gene3D" id="1.10.287.90">
    <property type="match status" value="1"/>
</dbReference>
<evidence type="ECO:0000256" key="8">
    <source>
        <dbReference type="ARBA" id="ARBA00022792"/>
    </source>
</evidence>
<dbReference type="NCBIfam" id="TIGR02866">
    <property type="entry name" value="CoxB"/>
    <property type="match status" value="1"/>
</dbReference>
<evidence type="ECO:0000256" key="9">
    <source>
        <dbReference type="ARBA" id="ARBA00022842"/>
    </source>
</evidence>
<dbReference type="GO" id="GO:0042773">
    <property type="term" value="P:ATP synthesis coupled electron transport"/>
    <property type="evidence" value="ECO:0007669"/>
    <property type="project" value="TreeGrafter"/>
</dbReference>
<feature type="transmembrane region" description="Helical" evidence="17">
    <location>
        <begin position="20"/>
        <end position="44"/>
    </location>
</feature>
<dbReference type="InterPro" id="IPR034210">
    <property type="entry name" value="CcO_II_C"/>
</dbReference>
<dbReference type="GO" id="GO:0016491">
    <property type="term" value="F:oxidoreductase activity"/>
    <property type="evidence" value="ECO:0007669"/>
    <property type="project" value="InterPro"/>
</dbReference>
<comment type="function">
    <text evidence="16">Component of the cytochrome c oxidase, the last enzyme in the mitochondrial electron transport chain which drives oxidative phosphorylation. The respiratory chain contains 3 multisubunit complexes succinate dehydrogenase (complex II, CII), ubiquinol-cytochrome c oxidoreductase (cytochrome b-c1 complex, complex III, CIII) and cytochrome c oxidase (complex IV, CIV), that cooperate to transfer electrons derived from NADH and succinate to molecular oxygen, creating an electrochemical gradient over the inner membrane that drives transmembrane transport and the ATP synthase. Cytochrome c oxidase is the component of the respiratory chain that catalyzes the reduction of oxygen to water. Electrons originating from reduced cytochrome c in the intermembrane space (IMS) are transferred via the dinuclear copper A center (CU(A)) of subunit 2 and heme A of subunit 1 to the active site in subunit 1, a binuclear center (BNC) formed by heme A3 and copper B (CU(B)). The BNC reduces molecular oxygen to 2 water molecules using 4 electrons from cytochrome c in the IMS and 4 protons from the mitochondrial matrix.</text>
</comment>
<dbReference type="PROSITE" id="PS00078">
    <property type="entry name" value="COX2"/>
    <property type="match status" value="1"/>
</dbReference>
<dbReference type="CTD" id="4513"/>
<keyword evidence="5 16" id="KW-0679">Respiratory chain</keyword>
<dbReference type="GO" id="GO:0005507">
    <property type="term" value="F:copper ion binding"/>
    <property type="evidence" value="ECO:0007669"/>
    <property type="project" value="InterPro"/>
</dbReference>
<keyword evidence="8 16" id="KW-0999">Mitochondrion inner membrane</keyword>
<dbReference type="PRINTS" id="PR01166">
    <property type="entry name" value="CYCOXIDASEII"/>
</dbReference>
<evidence type="ECO:0000256" key="14">
    <source>
        <dbReference type="ARBA" id="ARBA00023136"/>
    </source>
</evidence>
<evidence type="ECO:0000256" key="4">
    <source>
        <dbReference type="ARBA" id="ARBA00022448"/>
    </source>
</evidence>
<feature type="transmembrane region" description="Helical" evidence="17">
    <location>
        <begin position="64"/>
        <end position="87"/>
    </location>
</feature>
<dbReference type="Pfam" id="PF02790">
    <property type="entry name" value="COX2_TM"/>
    <property type="match status" value="1"/>
</dbReference>
<dbReference type="SUPFAM" id="SSF49503">
    <property type="entry name" value="Cupredoxins"/>
    <property type="match status" value="1"/>
</dbReference>
<evidence type="ECO:0000256" key="15">
    <source>
        <dbReference type="ARBA" id="ARBA00049512"/>
    </source>
</evidence>
<evidence type="ECO:0000256" key="3">
    <source>
        <dbReference type="ARBA" id="ARBA00015946"/>
    </source>
</evidence>
<name>A0A0S1F5L6_GRALY</name>
<evidence type="ECO:0000313" key="20">
    <source>
        <dbReference type="EMBL" id="ALK03364.1"/>
    </source>
</evidence>
<dbReference type="InterPro" id="IPR001505">
    <property type="entry name" value="Copper_CuA"/>
</dbReference>
<evidence type="ECO:0000256" key="6">
    <source>
        <dbReference type="ARBA" id="ARBA00022692"/>
    </source>
</evidence>
<dbReference type="InterPro" id="IPR002429">
    <property type="entry name" value="CcO_II-like_C"/>
</dbReference>
<dbReference type="Gene3D" id="2.60.40.420">
    <property type="entry name" value="Cupredoxins - blue copper proteins"/>
    <property type="match status" value="1"/>
</dbReference>
<reference evidence="20" key="1">
    <citation type="journal article" date="2016" name="Zool. Scr.">
        <title>Mitogenomics of Vetigastropoda: insights into the evolution of pallial symmetry.</title>
        <authorList>
            <person name="Uribe J.E."/>
            <person name="Kano Y."/>
            <person name="Templado J."/>
            <person name="Zardoya R."/>
        </authorList>
    </citation>
    <scope>NUCLEOTIDE SEQUENCE</scope>
</reference>
<gene>
    <name evidence="20" type="primary">COX2</name>
</gene>
<dbReference type="AlphaFoldDB" id="A0A0S1F5L6"/>
<evidence type="ECO:0000259" key="19">
    <source>
        <dbReference type="PROSITE" id="PS50999"/>
    </source>
</evidence>
<sequence>MASFGQLSFMDAASPLMEAIIFFHDHAMLILTVVMSMVTTLFLFLTTSKATSRLAADMQALEVIWTIAPAIILVFLAIPSLQLLYLIDDSGSPAFTVKTTGHQWYWTYEYSELGQFSFDSYMVTPEQMTDTNSVDYRVLEVDNRLTLPTGVPTTLLVTSADVIHSWALPSMGMKADAIPGRMNTLNIFTDFPGVYYGQCSEICGVNHSFMPIVVEFINLREFLPWAKATQENLS</sequence>
<dbReference type="PANTHER" id="PTHR22888">
    <property type="entry name" value="CYTOCHROME C OXIDASE, SUBUNIT II"/>
    <property type="match status" value="1"/>
</dbReference>
<dbReference type="RefSeq" id="YP_009192120.1">
    <property type="nucleotide sequence ID" value="NC_028708.1"/>
</dbReference>
<dbReference type="InterPro" id="IPR045187">
    <property type="entry name" value="CcO_II"/>
</dbReference>
<organism evidence="20">
    <name type="scientific">Granata lyrata</name>
    <name type="common">Elegant stomatella</name>
    <name type="synonym">Stomatella lyrata</name>
    <dbReference type="NCBI Taxonomy" id="479586"/>
    <lineage>
        <taxon>Eukaryota</taxon>
        <taxon>Metazoa</taxon>
        <taxon>Spiralia</taxon>
        <taxon>Lophotrochozoa</taxon>
        <taxon>Mollusca</taxon>
        <taxon>Gastropoda</taxon>
        <taxon>Vetigastropoda</taxon>
        <taxon>Seguenziida</taxon>
        <taxon>Seguenzioidea</taxon>
        <taxon>Chilodontidae</taxon>
        <taxon>Granata</taxon>
    </lineage>
</organism>
<dbReference type="PROSITE" id="PS50999">
    <property type="entry name" value="COX2_TM"/>
    <property type="match status" value="1"/>
</dbReference>
<proteinExistence type="inferred from homology"/>
<keyword evidence="13 16" id="KW-0186">Copper</keyword>
<geneLocation type="mitochondrion" evidence="20"/>
<keyword evidence="7 16" id="KW-0479">Metal-binding</keyword>
<dbReference type="CDD" id="cd13912">
    <property type="entry name" value="CcO_II_C"/>
    <property type="match status" value="1"/>
</dbReference>
<comment type="cofactor">
    <cofactor evidence="16">
        <name>Cu cation</name>
        <dbReference type="ChEBI" id="CHEBI:23378"/>
    </cofactor>
    <text evidence="16">Binds a copper A center.</text>
</comment>
<dbReference type="FunFam" id="2.60.40.420:FF:000001">
    <property type="entry name" value="Cytochrome c oxidase subunit 2"/>
    <property type="match status" value="1"/>
</dbReference>
<evidence type="ECO:0000256" key="11">
    <source>
        <dbReference type="ARBA" id="ARBA00022982"/>
    </source>
</evidence>
<dbReference type="InterPro" id="IPR014222">
    <property type="entry name" value="Cyt_c_oxidase_su2"/>
</dbReference>